<reference evidence="1 2" key="1">
    <citation type="submission" date="2023-01" db="EMBL/GenBank/DDBJ databases">
        <title>Novel species of the genus Asticcacaulis isolated from rivers.</title>
        <authorList>
            <person name="Lu H."/>
        </authorList>
    </citation>
    <scope>NUCLEOTIDE SEQUENCE [LARGE SCALE GENOMIC DNA]</scope>
    <source>
        <strain evidence="1 2">LKC15W</strain>
    </source>
</reference>
<organism evidence="1 2">
    <name type="scientific">Asticcacaulis machinosus</name>
    <dbReference type="NCBI Taxonomy" id="2984211"/>
    <lineage>
        <taxon>Bacteria</taxon>
        <taxon>Pseudomonadati</taxon>
        <taxon>Pseudomonadota</taxon>
        <taxon>Alphaproteobacteria</taxon>
        <taxon>Caulobacterales</taxon>
        <taxon>Caulobacteraceae</taxon>
        <taxon>Asticcacaulis</taxon>
    </lineage>
</organism>
<proteinExistence type="predicted"/>
<sequence length="59" mass="6759">MAADMVIQAEFTLFTVTISAKFVRRKVTIGNNPPTIRELKNLPNKLNRLENILFEKILS</sequence>
<accession>A0ABT5HIW7</accession>
<dbReference type="Proteomes" id="UP001218579">
    <property type="component" value="Unassembled WGS sequence"/>
</dbReference>
<evidence type="ECO:0000313" key="2">
    <source>
        <dbReference type="Proteomes" id="UP001218579"/>
    </source>
</evidence>
<comment type="caution">
    <text evidence="1">The sequence shown here is derived from an EMBL/GenBank/DDBJ whole genome shotgun (WGS) entry which is preliminary data.</text>
</comment>
<dbReference type="RefSeq" id="WP_272744541.1">
    <property type="nucleotide sequence ID" value="NZ_JAQQKV010000002.1"/>
</dbReference>
<gene>
    <name evidence="1" type="ORF">PQU98_08625</name>
</gene>
<name>A0ABT5HIW7_9CAUL</name>
<protein>
    <submittedName>
        <fullName evidence="1">Uncharacterized protein</fullName>
    </submittedName>
</protein>
<keyword evidence="2" id="KW-1185">Reference proteome</keyword>
<evidence type="ECO:0000313" key="1">
    <source>
        <dbReference type="EMBL" id="MDC7676192.1"/>
    </source>
</evidence>
<dbReference type="EMBL" id="JAQQKV010000002">
    <property type="protein sequence ID" value="MDC7676192.1"/>
    <property type="molecule type" value="Genomic_DNA"/>
</dbReference>